<dbReference type="Gene3D" id="3.30.360.10">
    <property type="entry name" value="Dihydrodipicolinate Reductase, domain 2"/>
    <property type="match status" value="1"/>
</dbReference>
<dbReference type="EMBL" id="NGJU01000002">
    <property type="protein sequence ID" value="RST97455.1"/>
    <property type="molecule type" value="Genomic_DNA"/>
</dbReference>
<evidence type="ECO:0000313" key="4">
    <source>
        <dbReference type="Proteomes" id="UP000287239"/>
    </source>
</evidence>
<dbReference type="InterPro" id="IPR051317">
    <property type="entry name" value="Gfo/Idh/MocA_oxidoreduct"/>
</dbReference>
<dbReference type="PANTHER" id="PTHR43708:SF4">
    <property type="entry name" value="OXIDOREDUCTASE YCEM-RELATED"/>
    <property type="match status" value="1"/>
</dbReference>
<dbReference type="PANTHER" id="PTHR43708">
    <property type="entry name" value="CONSERVED EXPRESSED OXIDOREDUCTASE (EUROFUNG)"/>
    <property type="match status" value="1"/>
</dbReference>
<keyword evidence="4" id="KW-1185">Reference proteome</keyword>
<dbReference type="SUPFAM" id="SSF51735">
    <property type="entry name" value="NAD(P)-binding Rossmann-fold domains"/>
    <property type="match status" value="1"/>
</dbReference>
<dbReference type="InterPro" id="IPR036291">
    <property type="entry name" value="NAD(P)-bd_dom_sf"/>
</dbReference>
<dbReference type="Pfam" id="PF01408">
    <property type="entry name" value="GFO_IDH_MocA"/>
    <property type="match status" value="1"/>
</dbReference>
<organism evidence="3 4">
    <name type="scientific">Vagococcus salmoninarum</name>
    <dbReference type="NCBI Taxonomy" id="2739"/>
    <lineage>
        <taxon>Bacteria</taxon>
        <taxon>Bacillati</taxon>
        <taxon>Bacillota</taxon>
        <taxon>Bacilli</taxon>
        <taxon>Lactobacillales</taxon>
        <taxon>Enterococcaceae</taxon>
        <taxon>Vagococcus</taxon>
    </lineage>
</organism>
<dbReference type="RefSeq" id="WP_126778202.1">
    <property type="nucleotide sequence ID" value="NZ_CAUQJP010000099.1"/>
</dbReference>
<dbReference type="GO" id="GO:0000166">
    <property type="term" value="F:nucleotide binding"/>
    <property type="evidence" value="ECO:0007669"/>
    <property type="project" value="InterPro"/>
</dbReference>
<dbReference type="GeneID" id="98567120"/>
<dbReference type="InterPro" id="IPR048477">
    <property type="entry name" value="YceM-like_C"/>
</dbReference>
<dbReference type="InterPro" id="IPR000683">
    <property type="entry name" value="Gfo/Idh/MocA-like_OxRdtase_N"/>
</dbReference>
<evidence type="ECO:0000259" key="1">
    <source>
        <dbReference type="Pfam" id="PF01408"/>
    </source>
</evidence>
<dbReference type="SUPFAM" id="SSF55347">
    <property type="entry name" value="Glyceraldehyde-3-phosphate dehydrogenase-like, C-terminal domain"/>
    <property type="match status" value="1"/>
</dbReference>
<dbReference type="OrthoDB" id="9815825at2"/>
<protein>
    <submittedName>
        <fullName evidence="3">Uncharacterized protein</fullName>
    </submittedName>
</protein>
<proteinExistence type="predicted"/>
<dbReference type="Gene3D" id="3.40.50.720">
    <property type="entry name" value="NAD(P)-binding Rossmann-like Domain"/>
    <property type="match status" value="1"/>
</dbReference>
<feature type="domain" description="Gfo/Idh/MocA-like oxidoreductase N-terminal" evidence="1">
    <location>
        <begin position="1"/>
        <end position="120"/>
    </location>
</feature>
<name>A0A429ZUU3_9ENTE</name>
<comment type="caution">
    <text evidence="3">The sequence shown here is derived from an EMBL/GenBank/DDBJ whole genome shotgun (WGS) entry which is preliminary data.</text>
</comment>
<dbReference type="AlphaFoldDB" id="A0A429ZUU3"/>
<dbReference type="Proteomes" id="UP000287239">
    <property type="component" value="Unassembled WGS sequence"/>
</dbReference>
<dbReference type="Pfam" id="PF21378">
    <property type="entry name" value="YceM-like_C"/>
    <property type="match status" value="1"/>
</dbReference>
<accession>A0A429ZUU3</accession>
<sequence length="308" mass="34781">MKIGVMGLGNIAQKAYIPVMNELRSEVEWHFYSRQANKVAELGKNFNWEFTYSNWEGFLASGLDACFIHTPTATHGKLIRELLLAGIHVFVDKPVSDDFQEVSELHELASSKNLILMTGFNRRFAPMNQQLKNVPGKNLIIAQKNRLATKAPVKFEIFDMLIHVVDTTLYLLDEGEITSVSYSLHANQTGHLRRGMITFETAETTAIASINMEAGAHTETVEVQALAGTYLVENLDTLTKKEQGVNTIESFSDWENTLTKRGFKDLILGFIEAVETKTESDINSSHSSLMTHYYIDQLYQYYLSQPTE</sequence>
<feature type="domain" description="YceM-like C-terminal" evidence="2">
    <location>
        <begin position="126"/>
        <end position="240"/>
    </location>
</feature>
<evidence type="ECO:0000259" key="2">
    <source>
        <dbReference type="Pfam" id="PF21378"/>
    </source>
</evidence>
<reference evidence="3 4" key="1">
    <citation type="submission" date="2017-05" db="EMBL/GenBank/DDBJ databases">
        <title>Vagococcus spp. assemblies.</title>
        <authorList>
            <person name="Gulvik C.A."/>
        </authorList>
    </citation>
    <scope>NUCLEOTIDE SEQUENCE [LARGE SCALE GENOMIC DNA]</scope>
    <source>
        <strain evidence="3 4">NCFB 2777</strain>
    </source>
</reference>
<evidence type="ECO:0000313" key="3">
    <source>
        <dbReference type="EMBL" id="RST97455.1"/>
    </source>
</evidence>
<gene>
    <name evidence="3" type="ORF">CBF35_01965</name>
</gene>